<accession>A0AAN8Z7W8</accession>
<evidence type="ECO:0000313" key="10">
    <source>
        <dbReference type="EMBL" id="KAK6923808.1"/>
    </source>
</evidence>
<dbReference type="GO" id="GO:0005794">
    <property type="term" value="C:Golgi apparatus"/>
    <property type="evidence" value="ECO:0007669"/>
    <property type="project" value="UniProtKB-SubCell"/>
</dbReference>
<evidence type="ECO:0000313" key="11">
    <source>
        <dbReference type="Proteomes" id="UP001370490"/>
    </source>
</evidence>
<dbReference type="InterPro" id="IPR045192">
    <property type="entry name" value="AP180-like"/>
</dbReference>
<keyword evidence="11" id="KW-1185">Reference proteome</keyword>
<gene>
    <name evidence="10" type="ORF">RJ641_010008</name>
</gene>
<proteinExistence type="predicted"/>
<keyword evidence="7" id="KW-0168">Coated pit</keyword>
<dbReference type="AlphaFoldDB" id="A0AAN8Z7W8"/>
<evidence type="ECO:0000256" key="4">
    <source>
        <dbReference type="ARBA" id="ARBA00022583"/>
    </source>
</evidence>
<keyword evidence="6" id="KW-0472">Membrane</keyword>
<comment type="caution">
    <text evidence="10">The sequence shown here is derived from an EMBL/GenBank/DDBJ whole genome shotgun (WGS) entry which is preliminary data.</text>
</comment>
<dbReference type="InterPro" id="IPR048050">
    <property type="entry name" value="ANTH_N_plant"/>
</dbReference>
<dbReference type="SMART" id="SM00273">
    <property type="entry name" value="ENTH"/>
    <property type="match status" value="1"/>
</dbReference>
<dbReference type="CDD" id="cd16987">
    <property type="entry name" value="ANTH_N_AP180_plant"/>
    <property type="match status" value="1"/>
</dbReference>
<dbReference type="Pfam" id="PF07651">
    <property type="entry name" value="ANTH"/>
    <property type="match status" value="1"/>
</dbReference>
<keyword evidence="5" id="KW-0333">Golgi apparatus</keyword>
<evidence type="ECO:0000256" key="7">
    <source>
        <dbReference type="ARBA" id="ARBA00023176"/>
    </source>
</evidence>
<dbReference type="GO" id="GO:0005905">
    <property type="term" value="C:clathrin-coated pit"/>
    <property type="evidence" value="ECO:0007669"/>
    <property type="project" value="UniProtKB-SubCell"/>
</dbReference>
<dbReference type="GO" id="GO:0048268">
    <property type="term" value="P:clathrin coat assembly"/>
    <property type="evidence" value="ECO:0007669"/>
    <property type="project" value="InterPro"/>
</dbReference>
<reference evidence="10 11" key="1">
    <citation type="submission" date="2023-12" db="EMBL/GenBank/DDBJ databases">
        <title>A high-quality genome assembly for Dillenia turbinata (Dilleniales).</title>
        <authorList>
            <person name="Chanderbali A."/>
        </authorList>
    </citation>
    <scope>NUCLEOTIDE SEQUENCE [LARGE SCALE GENOMIC DNA]</scope>
    <source>
        <strain evidence="10">LSX21</strain>
        <tissue evidence="10">Leaf</tissue>
    </source>
</reference>
<dbReference type="PANTHER" id="PTHR22951:SF76">
    <property type="entry name" value="OS09G0468150 PROTEIN"/>
    <property type="match status" value="1"/>
</dbReference>
<dbReference type="GO" id="GO:0030136">
    <property type="term" value="C:clathrin-coated vesicle"/>
    <property type="evidence" value="ECO:0007669"/>
    <property type="project" value="UniProtKB-SubCell"/>
</dbReference>
<evidence type="ECO:0000256" key="3">
    <source>
        <dbReference type="ARBA" id="ARBA00004600"/>
    </source>
</evidence>
<dbReference type="GO" id="GO:0000149">
    <property type="term" value="F:SNARE binding"/>
    <property type="evidence" value="ECO:0007669"/>
    <property type="project" value="TreeGrafter"/>
</dbReference>
<dbReference type="Gene3D" id="1.25.40.90">
    <property type="match status" value="1"/>
</dbReference>
<dbReference type="GO" id="GO:0005546">
    <property type="term" value="F:phosphatidylinositol-4,5-bisphosphate binding"/>
    <property type="evidence" value="ECO:0007669"/>
    <property type="project" value="TreeGrafter"/>
</dbReference>
<dbReference type="GO" id="GO:0072583">
    <property type="term" value="P:clathrin-dependent endocytosis"/>
    <property type="evidence" value="ECO:0007669"/>
    <property type="project" value="InterPro"/>
</dbReference>
<evidence type="ECO:0000256" key="5">
    <source>
        <dbReference type="ARBA" id="ARBA00023034"/>
    </source>
</evidence>
<dbReference type="InterPro" id="IPR013809">
    <property type="entry name" value="ENTH"/>
</dbReference>
<protein>
    <submittedName>
        <fullName evidence="10">AP180 N-terminal homology (ANTH) domain</fullName>
    </submittedName>
</protein>
<name>A0AAN8Z7W8_9MAGN</name>
<evidence type="ECO:0000256" key="2">
    <source>
        <dbReference type="ARBA" id="ARBA00004555"/>
    </source>
</evidence>
<evidence type="ECO:0000256" key="6">
    <source>
        <dbReference type="ARBA" id="ARBA00023136"/>
    </source>
</evidence>
<keyword evidence="4" id="KW-0254">Endocytosis</keyword>
<dbReference type="GO" id="GO:0032050">
    <property type="term" value="F:clathrin heavy chain binding"/>
    <property type="evidence" value="ECO:0007669"/>
    <property type="project" value="TreeGrafter"/>
</dbReference>
<dbReference type="Proteomes" id="UP001370490">
    <property type="component" value="Unassembled WGS sequence"/>
</dbReference>
<organism evidence="10 11">
    <name type="scientific">Dillenia turbinata</name>
    <dbReference type="NCBI Taxonomy" id="194707"/>
    <lineage>
        <taxon>Eukaryota</taxon>
        <taxon>Viridiplantae</taxon>
        <taxon>Streptophyta</taxon>
        <taxon>Embryophyta</taxon>
        <taxon>Tracheophyta</taxon>
        <taxon>Spermatophyta</taxon>
        <taxon>Magnoliopsida</taxon>
        <taxon>eudicotyledons</taxon>
        <taxon>Gunneridae</taxon>
        <taxon>Pentapetalae</taxon>
        <taxon>Dilleniales</taxon>
        <taxon>Dilleniaceae</taxon>
        <taxon>Dillenia</taxon>
    </lineage>
</organism>
<dbReference type="SUPFAM" id="SSF48464">
    <property type="entry name" value="ENTH/VHS domain"/>
    <property type="match status" value="1"/>
</dbReference>
<dbReference type="PANTHER" id="PTHR22951">
    <property type="entry name" value="CLATHRIN ASSEMBLY PROTEIN"/>
    <property type="match status" value="1"/>
</dbReference>
<dbReference type="InterPro" id="IPR011417">
    <property type="entry name" value="ANTH_dom"/>
</dbReference>
<sequence>MEQQSKHKLQDLIGAIKDKASQTKVILLSNRTTLSLHLSLLRATTHHPTTPPPAKHIDTILSFGHFSRATASATVDALMCRLHSTRSPVVALKCLLTFHFIIRRGTFILQDQLSIVPSSGGHNYLNLSDFRDNRSPTSWELSSWVRWYARYLEQLLSTSRVLGFFLCSSSSILDKDRGEDAVSSLLNNDLVKEVGSLVSLIEETRRIPESLHVNYNNLIFEIIGLVGDDYKSAVDEVSLRVNEFRERLSHLSYGDSVEFVCCMKRLEDCEERLTVLFPMMRRALLDRFWGLVREMKGIIGSCAERVKLKEWGRDRGSESARFDDQVFRSDKSIRFGSGRMNLLAQPWMVGGTCGIES</sequence>
<dbReference type="EMBL" id="JBAMMX010000017">
    <property type="protein sequence ID" value="KAK6923808.1"/>
    <property type="molecule type" value="Genomic_DNA"/>
</dbReference>
<dbReference type="FunFam" id="1.25.40.90:FF:000035">
    <property type="entry name" value="Putative clathrin assembly protein At4g40080"/>
    <property type="match status" value="1"/>
</dbReference>
<keyword evidence="8" id="KW-0968">Cytoplasmic vesicle</keyword>
<feature type="domain" description="ENTH" evidence="9">
    <location>
        <begin position="28"/>
        <end position="166"/>
    </location>
</feature>
<evidence type="ECO:0000256" key="1">
    <source>
        <dbReference type="ARBA" id="ARBA00004132"/>
    </source>
</evidence>
<dbReference type="PROSITE" id="PS50942">
    <property type="entry name" value="ENTH"/>
    <property type="match status" value="1"/>
</dbReference>
<dbReference type="InterPro" id="IPR008942">
    <property type="entry name" value="ENTH_VHS"/>
</dbReference>
<comment type="subcellular location">
    <subcellularLocation>
        <location evidence="1">Cytoplasmic vesicle</location>
        <location evidence="1">Clathrin-coated vesicle</location>
    </subcellularLocation>
    <subcellularLocation>
        <location evidence="2">Golgi apparatus</location>
    </subcellularLocation>
    <subcellularLocation>
        <location evidence="3">Membrane</location>
        <location evidence="3">Clathrin-coated pit</location>
    </subcellularLocation>
</comment>
<evidence type="ECO:0000256" key="8">
    <source>
        <dbReference type="ARBA" id="ARBA00023329"/>
    </source>
</evidence>
<evidence type="ECO:0000259" key="9">
    <source>
        <dbReference type="PROSITE" id="PS50942"/>
    </source>
</evidence>
<dbReference type="GO" id="GO:0006900">
    <property type="term" value="P:vesicle budding from membrane"/>
    <property type="evidence" value="ECO:0007669"/>
    <property type="project" value="TreeGrafter"/>
</dbReference>
<dbReference type="GO" id="GO:0005545">
    <property type="term" value="F:1-phosphatidylinositol binding"/>
    <property type="evidence" value="ECO:0007669"/>
    <property type="project" value="TreeGrafter"/>
</dbReference>